<evidence type="ECO:0000256" key="3">
    <source>
        <dbReference type="ARBA" id="ARBA00022679"/>
    </source>
</evidence>
<feature type="transmembrane region" description="Helical" evidence="6">
    <location>
        <begin position="28"/>
        <end position="50"/>
    </location>
</feature>
<keyword evidence="2" id="KW-0597">Phosphoprotein</keyword>
<keyword evidence="5" id="KW-0902">Two-component regulatory system</keyword>
<dbReference type="InterPro" id="IPR003594">
    <property type="entry name" value="HATPase_dom"/>
</dbReference>
<dbReference type="Gene3D" id="3.30.565.10">
    <property type="entry name" value="Histidine kinase-like ATPase, C-terminal domain"/>
    <property type="match status" value="1"/>
</dbReference>
<name>A0AAU8MZI6_9GAMM</name>
<dbReference type="Gene3D" id="6.10.340.10">
    <property type="match status" value="1"/>
</dbReference>
<dbReference type="GO" id="GO:0016020">
    <property type="term" value="C:membrane"/>
    <property type="evidence" value="ECO:0007669"/>
    <property type="project" value="UniProtKB-SubCell"/>
</dbReference>
<evidence type="ECO:0000256" key="4">
    <source>
        <dbReference type="ARBA" id="ARBA00022777"/>
    </source>
</evidence>
<dbReference type="Gene3D" id="1.20.5.1930">
    <property type="match status" value="1"/>
</dbReference>
<dbReference type="CDD" id="cd06225">
    <property type="entry name" value="HAMP"/>
    <property type="match status" value="1"/>
</dbReference>
<dbReference type="GO" id="GO:0046983">
    <property type="term" value="F:protein dimerization activity"/>
    <property type="evidence" value="ECO:0007669"/>
    <property type="project" value="InterPro"/>
</dbReference>
<dbReference type="Pfam" id="PF02518">
    <property type="entry name" value="HATPase_c"/>
    <property type="match status" value="1"/>
</dbReference>
<dbReference type="Pfam" id="PF07730">
    <property type="entry name" value="HisKA_3"/>
    <property type="match status" value="1"/>
</dbReference>
<dbReference type="PROSITE" id="PS50885">
    <property type="entry name" value="HAMP"/>
    <property type="match status" value="1"/>
</dbReference>
<evidence type="ECO:0000259" key="7">
    <source>
        <dbReference type="PROSITE" id="PS50885"/>
    </source>
</evidence>
<proteinExistence type="predicted"/>
<dbReference type="InterPro" id="IPR036890">
    <property type="entry name" value="HATPase_C_sf"/>
</dbReference>
<keyword evidence="6" id="KW-0472">Membrane</keyword>
<evidence type="ECO:0000256" key="2">
    <source>
        <dbReference type="ARBA" id="ARBA00022553"/>
    </source>
</evidence>
<accession>A0AAU8MZI6</accession>
<organism evidence="8">
    <name type="scientific">Lysobacter firmicutimachus</name>
    <dbReference type="NCBI Taxonomy" id="1792846"/>
    <lineage>
        <taxon>Bacteria</taxon>
        <taxon>Pseudomonadati</taxon>
        <taxon>Pseudomonadota</taxon>
        <taxon>Gammaproteobacteria</taxon>
        <taxon>Lysobacterales</taxon>
        <taxon>Lysobacteraceae</taxon>
        <taxon>Lysobacter</taxon>
    </lineage>
</organism>
<feature type="transmembrane region" description="Helical" evidence="6">
    <location>
        <begin position="172"/>
        <end position="192"/>
    </location>
</feature>
<keyword evidence="6" id="KW-0812">Transmembrane</keyword>
<keyword evidence="4" id="KW-0418">Kinase</keyword>
<dbReference type="CDD" id="cd16917">
    <property type="entry name" value="HATPase_UhpB-NarQ-NarX-like"/>
    <property type="match status" value="1"/>
</dbReference>
<evidence type="ECO:0000256" key="1">
    <source>
        <dbReference type="ARBA" id="ARBA00004370"/>
    </source>
</evidence>
<dbReference type="RefSeq" id="WP_064746756.1">
    <property type="nucleotide sequence ID" value="NZ_CP159925.1"/>
</dbReference>
<dbReference type="PANTHER" id="PTHR24421:SF58">
    <property type="entry name" value="SIGNAL TRANSDUCTION HISTIDINE-PROTEIN KINASE_PHOSPHATASE UHPB"/>
    <property type="match status" value="1"/>
</dbReference>
<dbReference type="InterPro" id="IPR003660">
    <property type="entry name" value="HAMP_dom"/>
</dbReference>
<comment type="subcellular location">
    <subcellularLocation>
        <location evidence="1">Membrane</location>
    </subcellularLocation>
</comment>
<feature type="transmembrane region" description="Helical" evidence="6">
    <location>
        <begin position="212"/>
        <end position="231"/>
    </location>
</feature>
<dbReference type="SMART" id="SM00304">
    <property type="entry name" value="HAMP"/>
    <property type="match status" value="1"/>
</dbReference>
<dbReference type="EMBL" id="CP159925">
    <property type="protein sequence ID" value="XCO77024.1"/>
    <property type="molecule type" value="Genomic_DNA"/>
</dbReference>
<dbReference type="GO" id="GO:0000155">
    <property type="term" value="F:phosphorelay sensor kinase activity"/>
    <property type="evidence" value="ECO:0007669"/>
    <property type="project" value="InterPro"/>
</dbReference>
<protein>
    <submittedName>
        <fullName evidence="8">HAMP domain-containing protein</fullName>
    </submittedName>
</protein>
<dbReference type="SUPFAM" id="SSF55874">
    <property type="entry name" value="ATPase domain of HSP90 chaperone/DNA topoisomerase II/histidine kinase"/>
    <property type="match status" value="1"/>
</dbReference>
<dbReference type="PANTHER" id="PTHR24421">
    <property type="entry name" value="NITRATE/NITRITE SENSOR PROTEIN NARX-RELATED"/>
    <property type="match status" value="1"/>
</dbReference>
<gene>
    <name evidence="8" type="ORF">ABU614_09625</name>
</gene>
<dbReference type="Pfam" id="PF00672">
    <property type="entry name" value="HAMP"/>
    <property type="match status" value="1"/>
</dbReference>
<dbReference type="SUPFAM" id="SSF158472">
    <property type="entry name" value="HAMP domain-like"/>
    <property type="match status" value="1"/>
</dbReference>
<keyword evidence="3" id="KW-0808">Transferase</keyword>
<keyword evidence="6" id="KW-1133">Transmembrane helix</keyword>
<evidence type="ECO:0000256" key="5">
    <source>
        <dbReference type="ARBA" id="ARBA00023012"/>
    </source>
</evidence>
<evidence type="ECO:0000313" key="8">
    <source>
        <dbReference type="EMBL" id="XCO77024.1"/>
    </source>
</evidence>
<sequence>MSETAAPPPPAVRTPARGWWSGLFWKCLLWMLVASWISTALLSGFGLYLARAELRRDMAPPALEGAMRRELQRFGSVPATGAMSDEQCEAVLQALLVRIVGMDTPEWMAFYSFAGGTHDGRIAIRYRDRNGRRCAFPAQVDPPLAQALNEVERDAVATRESVPRRHDRQGDWITAVAVPVGMDAAATLTVGQHVGGSLASFIRMDSGDFEGIALYLAVISAMSAVAVATLLTRRFRHAERAADAWAAGQLDARIEDPGRDEFGRLSQRFDRMADALGELIQVRQALAVSEERNRLARDLHDTAKQRSFALGLQLSVLDHLAGRDGERDPRQDTLIKAALGLTGQLQRDLADVIQRFSAPTVAEQGLRKALEDTCEHLLAGSEIEWRLLLDAEAERGLAGWPQYAGQLLLIATEAVSNSLRHSGARRIEIVLNRAGSRYGWTVQDDGCGFVADEHDRGMGLANMRLRARGLPGGRFRLASSSSGTVVTVSFNLDTQGVPA</sequence>
<reference evidence="8" key="1">
    <citation type="submission" date="2024-06" db="EMBL/GenBank/DDBJ databases">
        <authorList>
            <person name="Li S."/>
        </authorList>
    </citation>
    <scope>NUCLEOTIDE SEQUENCE</scope>
    <source>
        <strain evidence="8">SR10</strain>
    </source>
</reference>
<dbReference type="AlphaFoldDB" id="A0AAU8MZI6"/>
<dbReference type="InterPro" id="IPR011712">
    <property type="entry name" value="Sig_transdc_His_kin_sub3_dim/P"/>
</dbReference>
<feature type="domain" description="HAMP" evidence="7">
    <location>
        <begin position="229"/>
        <end position="281"/>
    </location>
</feature>
<evidence type="ECO:0000256" key="6">
    <source>
        <dbReference type="SAM" id="Phobius"/>
    </source>
</evidence>
<dbReference type="InterPro" id="IPR050482">
    <property type="entry name" value="Sensor_HK_TwoCompSys"/>
</dbReference>